<dbReference type="GO" id="GO:0016740">
    <property type="term" value="F:transferase activity"/>
    <property type="evidence" value="ECO:0007669"/>
    <property type="project" value="UniProtKB-KW"/>
</dbReference>
<dbReference type="Gene3D" id="3.40.630.30">
    <property type="match status" value="1"/>
</dbReference>
<comment type="caution">
    <text evidence="1">The sequence shown here is derived from an EMBL/GenBank/DDBJ whole genome shotgun (WGS) entry which is preliminary data.</text>
</comment>
<gene>
    <name evidence="1" type="ORF">HDA42_000157</name>
</gene>
<dbReference type="AlphaFoldDB" id="A0A7W3RIH0"/>
<dbReference type="Proteomes" id="UP000577386">
    <property type="component" value="Unassembled WGS sequence"/>
</dbReference>
<evidence type="ECO:0000313" key="1">
    <source>
        <dbReference type="EMBL" id="MBA9050982.1"/>
    </source>
</evidence>
<accession>A0A7W3RIH0</accession>
<keyword evidence="1" id="KW-0808">Transferase</keyword>
<name>A0A7W3RIH0_STRMR</name>
<dbReference type="InterPro" id="IPR016181">
    <property type="entry name" value="Acyl_CoA_acyltransferase"/>
</dbReference>
<organism evidence="1 2">
    <name type="scientific">Streptomyces murinus</name>
    <dbReference type="NCBI Taxonomy" id="33900"/>
    <lineage>
        <taxon>Bacteria</taxon>
        <taxon>Bacillati</taxon>
        <taxon>Actinomycetota</taxon>
        <taxon>Actinomycetes</taxon>
        <taxon>Kitasatosporales</taxon>
        <taxon>Streptomycetaceae</taxon>
        <taxon>Streptomyces</taxon>
    </lineage>
</organism>
<protein>
    <submittedName>
        <fullName evidence="1">GNAT superfamily N-acetyltransferase</fullName>
    </submittedName>
</protein>
<sequence>MENRELGVEPDTLVICGAVVTPSLKGRGLAGEMLTALRQLAVERGWPRVIAPVRPTLKSRYPLAPIESFMGWTRPDGTSLDPWIRTHQRLGARIVAAAPASQTMTGTIFEWERWTGMVFPESGEYVVPQGLSLLRVDKDSGQGVYVEPNVWMRHM</sequence>
<reference evidence="1 2" key="1">
    <citation type="submission" date="2020-08" db="EMBL/GenBank/DDBJ databases">
        <title>Sequencing the genomes of 1000 actinobacteria strains.</title>
        <authorList>
            <person name="Klenk H.-P."/>
        </authorList>
    </citation>
    <scope>NUCLEOTIDE SEQUENCE [LARGE SCALE GENOMIC DNA]</scope>
    <source>
        <strain evidence="1 2">DSM 41827</strain>
    </source>
</reference>
<evidence type="ECO:0000313" key="2">
    <source>
        <dbReference type="Proteomes" id="UP000577386"/>
    </source>
</evidence>
<dbReference type="EMBL" id="JACJIJ010000001">
    <property type="protein sequence ID" value="MBA9050982.1"/>
    <property type="molecule type" value="Genomic_DNA"/>
</dbReference>
<dbReference type="RefSeq" id="WP_259408596.1">
    <property type="nucleotide sequence ID" value="NZ_BAAAHW010000016.1"/>
</dbReference>
<proteinExistence type="predicted"/>
<dbReference type="SUPFAM" id="SSF55729">
    <property type="entry name" value="Acyl-CoA N-acyltransferases (Nat)"/>
    <property type="match status" value="1"/>
</dbReference>
<keyword evidence="2" id="KW-1185">Reference proteome</keyword>